<evidence type="ECO:0000259" key="10">
    <source>
        <dbReference type="Pfam" id="PF01619"/>
    </source>
</evidence>
<dbReference type="InterPro" id="IPR016160">
    <property type="entry name" value="Ald_DH_CS_CYS"/>
</dbReference>
<comment type="similarity">
    <text evidence="8">Belongs to the aldehyde dehydrogenase family.</text>
</comment>
<dbReference type="GO" id="GO:0003700">
    <property type="term" value="F:DNA-binding transcription factor activity"/>
    <property type="evidence" value="ECO:0007669"/>
    <property type="project" value="InterPro"/>
</dbReference>
<evidence type="ECO:0000256" key="7">
    <source>
        <dbReference type="PROSITE-ProRule" id="PRU10007"/>
    </source>
</evidence>
<feature type="domain" description="Proline dehydrogenase" evidence="10">
    <location>
        <begin position="127"/>
        <end position="410"/>
    </location>
</feature>
<dbReference type="Gene3D" id="3.40.605.10">
    <property type="entry name" value="Aldehyde Dehydrogenase, Chain A, domain 1"/>
    <property type="match status" value="1"/>
</dbReference>
<dbReference type="InterPro" id="IPR041514">
    <property type="entry name" value="PutA_N"/>
</dbReference>
<dbReference type="GO" id="GO:0003842">
    <property type="term" value="F:L-glutamate gamma-semialdehyde dehydrogenase activity"/>
    <property type="evidence" value="ECO:0007669"/>
    <property type="project" value="UniProtKB-EC"/>
</dbReference>
<dbReference type="InterPro" id="IPR015590">
    <property type="entry name" value="Aldehyde_DH_dom"/>
</dbReference>
<dbReference type="SUPFAM" id="SSF53720">
    <property type="entry name" value="ALDH-like"/>
    <property type="match status" value="1"/>
</dbReference>
<dbReference type="GO" id="GO:0009898">
    <property type="term" value="C:cytoplasmic side of plasma membrane"/>
    <property type="evidence" value="ECO:0007669"/>
    <property type="project" value="TreeGrafter"/>
</dbReference>
<proteinExistence type="inferred from homology"/>
<comment type="caution">
    <text evidence="12">The sequence shown here is derived from an EMBL/GenBank/DDBJ whole genome shotgun (WGS) entry which is preliminary data.</text>
</comment>
<dbReference type="InterPro" id="IPR016163">
    <property type="entry name" value="Ald_DH_C"/>
</dbReference>
<dbReference type="Gene3D" id="3.40.309.10">
    <property type="entry name" value="Aldehyde Dehydrogenase, Chain A, domain 2"/>
    <property type="match status" value="1"/>
</dbReference>
<evidence type="ECO:0000256" key="4">
    <source>
        <dbReference type="ARBA" id="ARBA00023027"/>
    </source>
</evidence>
<dbReference type="Gene3D" id="3.20.20.220">
    <property type="match status" value="1"/>
</dbReference>
<feature type="domain" description="Aldehyde dehydrogenase" evidence="9">
    <location>
        <begin position="488"/>
        <end position="946"/>
    </location>
</feature>
<dbReference type="PANTHER" id="PTHR42862">
    <property type="entry name" value="DELTA-1-PYRROLINE-5-CARBOXYLATE DEHYDROGENASE 1, ISOFORM A-RELATED"/>
    <property type="match status" value="1"/>
</dbReference>
<evidence type="ECO:0000259" key="11">
    <source>
        <dbReference type="Pfam" id="PF18083"/>
    </source>
</evidence>
<dbReference type="InterPro" id="IPR029041">
    <property type="entry name" value="FAD-linked_oxidoreductase-like"/>
</dbReference>
<dbReference type="GO" id="GO:0004657">
    <property type="term" value="F:proline dehydrogenase activity"/>
    <property type="evidence" value="ECO:0007669"/>
    <property type="project" value="InterPro"/>
</dbReference>
<dbReference type="InterPro" id="IPR016161">
    <property type="entry name" value="Ald_DH/histidinol_DH"/>
</dbReference>
<evidence type="ECO:0000256" key="1">
    <source>
        <dbReference type="ARBA" id="ARBA00004786"/>
    </source>
</evidence>
<organism evidence="12 13">
    <name type="scientific">Candidatus Thiodiazotropha taylori</name>
    <dbReference type="NCBI Taxonomy" id="2792791"/>
    <lineage>
        <taxon>Bacteria</taxon>
        <taxon>Pseudomonadati</taxon>
        <taxon>Pseudomonadota</taxon>
        <taxon>Gammaproteobacteria</taxon>
        <taxon>Chromatiales</taxon>
        <taxon>Sedimenticolaceae</taxon>
        <taxon>Candidatus Thiodiazotropha</taxon>
    </lineage>
</organism>
<evidence type="ECO:0000256" key="2">
    <source>
        <dbReference type="ARBA" id="ARBA00012884"/>
    </source>
</evidence>
<dbReference type="EMBL" id="JAEPCM010000778">
    <property type="protein sequence ID" value="MCG7948762.1"/>
    <property type="molecule type" value="Genomic_DNA"/>
</dbReference>
<keyword evidence="4" id="KW-0520">NAD</keyword>
<dbReference type="InterPro" id="IPR016162">
    <property type="entry name" value="Ald_DH_N"/>
</dbReference>
<keyword evidence="3 8" id="KW-0560">Oxidoreductase</keyword>
<evidence type="ECO:0000313" key="13">
    <source>
        <dbReference type="Proteomes" id="UP000886667"/>
    </source>
</evidence>
<dbReference type="Pfam" id="PF00171">
    <property type="entry name" value="Aldedh"/>
    <property type="match status" value="1"/>
</dbReference>
<sequence length="961" mass="107018">MDRSFEDEIQQVGRQMWQQRQLKEGENRSGWIDRLLPQLIADHHLRTQALRFIDAVPMLNDDKILVRHFKEYFSEVDPGSLPALISWGIKRISLYSIPGFMAPVIRAAVKGVAHRFIGGETAAEIIDSISGLQDRGIHTSLDLLGEESVSEKEAFAYQQAYLDLIQQLARQGFEDLNLSLKVSSLYSQITPVDTDGAVAILLERLTPICDAAMDAGISLCLDMEQYDYKAIILRLFKQLAMQPSYREWQGLGVVLQAYLKESDEDLTELLEWVEQRGVPVSIRLVRGAYWDMECVIARQQGWSVPVWQTKAETDACYERCLKRLFASPLIYPAIATHNIRSLACAVVLADQTQRSPDSYEFQMLYGMSDELEDLIATRDRKLRLYMPYGEMLPGIAYLVRRLLENTSDQSILPILQSADIERVLAPPLIGENRRSEFEAEFINQPLHRFTQQSERENFSDALRSVDQKLGKTYPLLLTGHMTIEEAFLESTNPAKPDQLVGRVVRAGEDDAEVALQRAVDAQRDWGRKSFAERADLLQAAASKLIEHQDEFAAWEVKEAGKGWQEANADVAEAIDFLNYYAKISLRFDTIEQPNMPGEINIHEYLPLGVGVILPPWNFPLAIPVGMVAAAIVCGNCVVLKPASETPIVAWHLCKLLQEIGLPEGVVNYLPGSGAVIGEAMVRDPRTNFVAFTGSKEVGLHLLNVVTTLSESQRQIKKVIAEMGGKNAIIIDQDADLDEAVKGVVESAFGYQGQKCSACSRVICVQGIHDLFVARLVDAVESMRIGDPALPGYTMGPLISAAARRRIVEKLDECELTASCVSRVELPTSLQGHYLPPMVFSDVLEDSPLAQQELFAPVVAILKAKSFVEAIDIANDSDYALTGGVYSRSPENLRLAKQKFAVGNLYLNRKITRANVNRQPFGGFRLSGAGFKAGGPDYLLQFMQARSITENSMRKGFSPESI</sequence>
<feature type="active site" evidence="6 7">
    <location>
        <position position="721"/>
    </location>
</feature>
<protein>
    <recommendedName>
        <fullName evidence="2">L-glutamate gamma-semialdehyde dehydrogenase</fullName>
        <ecNumber evidence="2">1.2.1.88</ecNumber>
    </recommendedName>
</protein>
<accession>A0A9E4N747</accession>
<evidence type="ECO:0000259" key="9">
    <source>
        <dbReference type="Pfam" id="PF00171"/>
    </source>
</evidence>
<dbReference type="InterPro" id="IPR050485">
    <property type="entry name" value="Proline_metab_enzyme"/>
</dbReference>
<dbReference type="EC" id="1.2.1.88" evidence="2"/>
<dbReference type="Pfam" id="PF18083">
    <property type="entry name" value="PutA_N"/>
    <property type="match status" value="1"/>
</dbReference>
<dbReference type="PANTHER" id="PTHR42862:SF1">
    <property type="entry name" value="DELTA-1-PYRROLINE-5-CARBOXYLATE DEHYDROGENASE 2, ISOFORM A-RELATED"/>
    <property type="match status" value="1"/>
</dbReference>
<gene>
    <name evidence="12" type="ORF">JAZ07_20670</name>
</gene>
<dbReference type="InterPro" id="IPR029510">
    <property type="entry name" value="Ald_DH_CS_GLU"/>
</dbReference>
<feature type="active site" evidence="6">
    <location>
        <position position="755"/>
    </location>
</feature>
<dbReference type="GO" id="GO:0010133">
    <property type="term" value="P:L-proline catabolic process to L-glutamate"/>
    <property type="evidence" value="ECO:0007669"/>
    <property type="project" value="InterPro"/>
</dbReference>
<evidence type="ECO:0000256" key="3">
    <source>
        <dbReference type="ARBA" id="ARBA00023002"/>
    </source>
</evidence>
<dbReference type="PIRSF" id="PIRSF000197">
    <property type="entry name" value="Bifunct_PutA"/>
    <property type="match status" value="1"/>
</dbReference>
<dbReference type="InterPro" id="IPR025703">
    <property type="entry name" value="Bifunct_PutA"/>
</dbReference>
<dbReference type="Pfam" id="PF01619">
    <property type="entry name" value="Pro_dh"/>
    <property type="match status" value="1"/>
</dbReference>
<dbReference type="SUPFAM" id="SSF51730">
    <property type="entry name" value="FAD-linked oxidoreductase"/>
    <property type="match status" value="1"/>
</dbReference>
<dbReference type="FunFam" id="3.40.309.10:FF:000005">
    <property type="entry name" value="1-pyrroline-5-carboxylate dehydrogenase 1"/>
    <property type="match status" value="1"/>
</dbReference>
<reference evidence="12" key="1">
    <citation type="journal article" date="2021" name="Proc. Natl. Acad. Sci. U.S.A.">
        <title>Global biogeography of chemosynthetic symbionts reveals both localized and globally distributed symbiont groups. .</title>
        <authorList>
            <person name="Osvatic J.T."/>
            <person name="Wilkins L.G.E."/>
            <person name="Leibrecht L."/>
            <person name="Leray M."/>
            <person name="Zauner S."/>
            <person name="Polzin J."/>
            <person name="Camacho Y."/>
            <person name="Gros O."/>
            <person name="van Gils J.A."/>
            <person name="Eisen J.A."/>
            <person name="Petersen J.M."/>
            <person name="Yuen B."/>
        </authorList>
    </citation>
    <scope>NUCLEOTIDE SEQUENCE</scope>
    <source>
        <strain evidence="12">MAGclacostrist064TRANS</strain>
    </source>
</reference>
<comment type="pathway">
    <text evidence="1">Amino-acid degradation; L-proline degradation into L-glutamate; L-glutamate from L-proline: step 2/2.</text>
</comment>
<comment type="catalytic activity">
    <reaction evidence="5">
        <text>L-glutamate 5-semialdehyde + NAD(+) + H2O = L-glutamate + NADH + 2 H(+)</text>
        <dbReference type="Rhea" id="RHEA:30235"/>
        <dbReference type="ChEBI" id="CHEBI:15377"/>
        <dbReference type="ChEBI" id="CHEBI:15378"/>
        <dbReference type="ChEBI" id="CHEBI:29985"/>
        <dbReference type="ChEBI" id="CHEBI:57540"/>
        <dbReference type="ChEBI" id="CHEBI:57945"/>
        <dbReference type="ChEBI" id="CHEBI:58066"/>
        <dbReference type="EC" id="1.2.1.88"/>
    </reaction>
</comment>
<dbReference type="InterPro" id="IPR002872">
    <property type="entry name" value="Proline_DH_dom"/>
</dbReference>
<feature type="domain" description="Proline utilization A N-terminal" evidence="11">
    <location>
        <begin position="6"/>
        <end position="116"/>
    </location>
</feature>
<dbReference type="PROSITE" id="PS00687">
    <property type="entry name" value="ALDEHYDE_DEHYDR_GLU"/>
    <property type="match status" value="1"/>
</dbReference>
<evidence type="ECO:0000313" key="12">
    <source>
        <dbReference type="EMBL" id="MCG7948762.1"/>
    </source>
</evidence>
<name>A0A9E4N747_9GAMM</name>
<dbReference type="Proteomes" id="UP000886667">
    <property type="component" value="Unassembled WGS sequence"/>
</dbReference>
<evidence type="ECO:0000256" key="6">
    <source>
        <dbReference type="PIRSR" id="PIRSR000197-1"/>
    </source>
</evidence>
<evidence type="ECO:0000256" key="8">
    <source>
        <dbReference type="RuleBase" id="RU003345"/>
    </source>
</evidence>
<evidence type="ECO:0000256" key="5">
    <source>
        <dbReference type="ARBA" id="ARBA00048142"/>
    </source>
</evidence>
<dbReference type="PROSITE" id="PS00070">
    <property type="entry name" value="ALDEHYDE_DEHYDR_CYS"/>
    <property type="match status" value="1"/>
</dbReference>
<dbReference type="AlphaFoldDB" id="A0A9E4N747"/>